<organism evidence="2 3">
    <name type="scientific">Phanerochaete sordida</name>
    <dbReference type="NCBI Taxonomy" id="48140"/>
    <lineage>
        <taxon>Eukaryota</taxon>
        <taxon>Fungi</taxon>
        <taxon>Dikarya</taxon>
        <taxon>Basidiomycota</taxon>
        <taxon>Agaricomycotina</taxon>
        <taxon>Agaricomycetes</taxon>
        <taxon>Polyporales</taxon>
        <taxon>Phanerochaetaceae</taxon>
        <taxon>Phanerochaete</taxon>
    </lineage>
</organism>
<evidence type="ECO:0000313" key="2">
    <source>
        <dbReference type="EMBL" id="GJE99322.1"/>
    </source>
</evidence>
<feature type="region of interest" description="Disordered" evidence="1">
    <location>
        <begin position="231"/>
        <end position="256"/>
    </location>
</feature>
<name>A0A9P3GPT9_9APHY</name>
<dbReference type="EMBL" id="BPQB01000106">
    <property type="protein sequence ID" value="GJE99322.1"/>
    <property type="molecule type" value="Genomic_DNA"/>
</dbReference>
<comment type="caution">
    <text evidence="2">The sequence shown here is derived from an EMBL/GenBank/DDBJ whole genome shotgun (WGS) entry which is preliminary data.</text>
</comment>
<keyword evidence="3" id="KW-1185">Reference proteome</keyword>
<evidence type="ECO:0000313" key="3">
    <source>
        <dbReference type="Proteomes" id="UP000703269"/>
    </source>
</evidence>
<feature type="region of interest" description="Disordered" evidence="1">
    <location>
        <begin position="1"/>
        <end position="29"/>
    </location>
</feature>
<feature type="region of interest" description="Disordered" evidence="1">
    <location>
        <begin position="178"/>
        <end position="204"/>
    </location>
</feature>
<dbReference type="Proteomes" id="UP000703269">
    <property type="component" value="Unassembled WGS sequence"/>
</dbReference>
<protein>
    <submittedName>
        <fullName evidence="2">Uncharacterized protein</fullName>
    </submittedName>
</protein>
<evidence type="ECO:0000256" key="1">
    <source>
        <dbReference type="SAM" id="MobiDB-lite"/>
    </source>
</evidence>
<proteinExistence type="predicted"/>
<gene>
    <name evidence="2" type="ORF">PsYK624_155760</name>
</gene>
<feature type="compositionally biased region" description="Basic and acidic residues" evidence="1">
    <location>
        <begin position="236"/>
        <end position="250"/>
    </location>
</feature>
<accession>A0A9P3GPT9</accession>
<sequence length="256" mass="28278">MPMQPPRPLHSLHPSHTSRMHGHHTHTSPMAVPICASRSTAATSQPHAAPRRAEPLDTFGRSACGCGSYARRPALTHRSRRRCPHPSGPCPLQHLFVPSSALQSIASIDSTVRSQSLATLLPPGPAAISPFPDLYPSRLLSSRAVPQRTHKLQLPSLARASRCNACWTCKSIRSRTPPPKPTLFVQRQRDVGGNSSHRHRLRGPREHGLCSADAARVAYRAAGQHRFVLHGTPVPDRVDHQLRRPRPRLDHHGRHH</sequence>
<dbReference type="AlphaFoldDB" id="A0A9P3GPT9"/>
<reference evidence="2 3" key="1">
    <citation type="submission" date="2021-08" db="EMBL/GenBank/DDBJ databases">
        <title>Draft Genome Sequence of Phanerochaete sordida strain YK-624.</title>
        <authorList>
            <person name="Mori T."/>
            <person name="Dohra H."/>
            <person name="Suzuki T."/>
            <person name="Kawagishi H."/>
            <person name="Hirai H."/>
        </authorList>
    </citation>
    <scope>NUCLEOTIDE SEQUENCE [LARGE SCALE GENOMIC DNA]</scope>
    <source>
        <strain evidence="2 3">YK-624</strain>
    </source>
</reference>
<feature type="compositionally biased region" description="Basic residues" evidence="1">
    <location>
        <begin position="16"/>
        <end position="26"/>
    </location>
</feature>